<dbReference type="Pfam" id="PF13193">
    <property type="entry name" value="AMP-binding_C"/>
    <property type="match status" value="1"/>
</dbReference>
<dbReference type="EMBL" id="CP022315">
    <property type="protein sequence ID" value="ASK63688.1"/>
    <property type="molecule type" value="Genomic_DNA"/>
</dbReference>
<dbReference type="InterPro" id="IPR020845">
    <property type="entry name" value="AMP-binding_CS"/>
</dbReference>
<accession>A0A220U6A9</accession>
<proteinExistence type="inferred from homology"/>
<dbReference type="InterPro" id="IPR045851">
    <property type="entry name" value="AMP-bd_C_sf"/>
</dbReference>
<dbReference type="SUPFAM" id="SSF56801">
    <property type="entry name" value="Acetyl-CoA synthetase-like"/>
    <property type="match status" value="1"/>
</dbReference>
<name>A0A220U6A9_9BACI</name>
<evidence type="ECO:0000259" key="3">
    <source>
        <dbReference type="Pfam" id="PF00501"/>
    </source>
</evidence>
<protein>
    <submittedName>
        <fullName evidence="5">AMP-dependent synthetase</fullName>
    </submittedName>
</protein>
<evidence type="ECO:0000256" key="2">
    <source>
        <dbReference type="ARBA" id="ARBA00022598"/>
    </source>
</evidence>
<dbReference type="Gene3D" id="3.40.50.12780">
    <property type="entry name" value="N-terminal domain of ligase-like"/>
    <property type="match status" value="1"/>
</dbReference>
<gene>
    <name evidence="5" type="ORF">CFK37_16755</name>
</gene>
<feature type="domain" description="AMP-binding enzyme C-terminal" evidence="4">
    <location>
        <begin position="481"/>
        <end position="558"/>
    </location>
</feature>
<dbReference type="AlphaFoldDB" id="A0A220U6A9"/>
<sequence>MVISVQQRRESLENDFPVWQRKTLGEHFAERCQKYADRPLLVTSSTHYTYEEVWRDSVNAAKAMLALGIRRRDHVALIMDNKPEFVALKIGISLIGAVCIPINTMLQEDELEYMFRQSDVQWLFIHDKIKSNPLQRNVKQIIVKDEKAEGLQSQIQKVVTIPNGLSTVEQHNDEFFIEWNDFIARASSVSDEAFDLRFAQSCYPDEIADIIYTSGTTGMPKGVMLTHDMLLRCSYSTALSRAFEDGRRIFTTLPMYHVFAYVEGFMAASFVGGSIVLCTDSSPREVLKLLEKTHATDYICVPSMLISILKQPNLETYDYSSLFGMMCAAAPAPVPVWKKAVEKLGLTEICTGYGGTEATAATVHTEVGDSIEIVTTRVGRVKPGGSSGEEEYGGKNIQYDVIDPYTKERLTQGSVGEFIVRGNFVTNGYYNKPEENAADIDKDGWFHTGDLGRIDENGYLEFLGRSKDLYKTFGENVAPKEVEEVISLHPAVNQVYVVGVKDALAGEMGGAFIELNQGATCERRDIVRWCGEHLARFKVPRHVWFVHEEDWPLSGTGKVQKFRLRERAEEYLGKHETLKKGGESS</sequence>
<feature type="domain" description="AMP-dependent synthetase/ligase" evidence="3">
    <location>
        <begin position="28"/>
        <end position="430"/>
    </location>
</feature>
<dbReference type="Proteomes" id="UP000198312">
    <property type="component" value="Chromosome"/>
</dbReference>
<reference evidence="5 6" key="1">
    <citation type="submission" date="2017-07" db="EMBL/GenBank/DDBJ databases">
        <title>Virgibacillus sp. LM2416.</title>
        <authorList>
            <person name="Tak E.J."/>
            <person name="Bae J.-W."/>
        </authorList>
    </citation>
    <scope>NUCLEOTIDE SEQUENCE [LARGE SCALE GENOMIC DNA]</scope>
    <source>
        <strain evidence="5 6">LM2416</strain>
    </source>
</reference>
<keyword evidence="2" id="KW-0436">Ligase</keyword>
<dbReference type="GO" id="GO:0031956">
    <property type="term" value="F:medium-chain fatty acid-CoA ligase activity"/>
    <property type="evidence" value="ECO:0007669"/>
    <property type="project" value="TreeGrafter"/>
</dbReference>
<dbReference type="PROSITE" id="PS00455">
    <property type="entry name" value="AMP_BINDING"/>
    <property type="match status" value="1"/>
</dbReference>
<dbReference type="OrthoDB" id="9778383at2"/>
<evidence type="ECO:0000313" key="6">
    <source>
        <dbReference type="Proteomes" id="UP000198312"/>
    </source>
</evidence>
<dbReference type="InterPro" id="IPR042099">
    <property type="entry name" value="ANL_N_sf"/>
</dbReference>
<evidence type="ECO:0000313" key="5">
    <source>
        <dbReference type="EMBL" id="ASK63688.1"/>
    </source>
</evidence>
<dbReference type="PANTHER" id="PTHR43201">
    <property type="entry name" value="ACYL-COA SYNTHETASE"/>
    <property type="match status" value="1"/>
</dbReference>
<dbReference type="PANTHER" id="PTHR43201:SF5">
    <property type="entry name" value="MEDIUM-CHAIN ACYL-COA LIGASE ACSF2, MITOCHONDRIAL"/>
    <property type="match status" value="1"/>
</dbReference>
<evidence type="ECO:0000256" key="1">
    <source>
        <dbReference type="ARBA" id="ARBA00006432"/>
    </source>
</evidence>
<dbReference type="Pfam" id="PF00501">
    <property type="entry name" value="AMP-binding"/>
    <property type="match status" value="1"/>
</dbReference>
<evidence type="ECO:0000259" key="4">
    <source>
        <dbReference type="Pfam" id="PF13193"/>
    </source>
</evidence>
<dbReference type="InterPro" id="IPR025110">
    <property type="entry name" value="AMP-bd_C"/>
</dbReference>
<comment type="similarity">
    <text evidence="1">Belongs to the ATP-dependent AMP-binding enzyme family.</text>
</comment>
<dbReference type="Gene3D" id="3.30.300.30">
    <property type="match status" value="1"/>
</dbReference>
<dbReference type="KEGG" id="vil:CFK37_16755"/>
<dbReference type="InterPro" id="IPR000873">
    <property type="entry name" value="AMP-dep_synth/lig_dom"/>
</dbReference>
<organism evidence="5 6">
    <name type="scientific">Virgibacillus phasianinus</name>
    <dbReference type="NCBI Taxonomy" id="2017483"/>
    <lineage>
        <taxon>Bacteria</taxon>
        <taxon>Bacillati</taxon>
        <taxon>Bacillota</taxon>
        <taxon>Bacilli</taxon>
        <taxon>Bacillales</taxon>
        <taxon>Bacillaceae</taxon>
        <taxon>Virgibacillus</taxon>
    </lineage>
</organism>
<keyword evidence="6" id="KW-1185">Reference proteome</keyword>
<dbReference type="RefSeq" id="WP_089062947.1">
    <property type="nucleotide sequence ID" value="NZ_CP022315.1"/>
</dbReference>
<dbReference type="GO" id="GO:0006631">
    <property type="term" value="P:fatty acid metabolic process"/>
    <property type="evidence" value="ECO:0007669"/>
    <property type="project" value="TreeGrafter"/>
</dbReference>